<dbReference type="SUPFAM" id="SSF52949">
    <property type="entry name" value="Macro domain-like"/>
    <property type="match status" value="1"/>
</dbReference>
<proteinExistence type="predicted"/>
<keyword evidence="8" id="KW-1185">Reference proteome</keyword>
<evidence type="ECO:0000313" key="8">
    <source>
        <dbReference type="Proteomes" id="UP001165082"/>
    </source>
</evidence>
<evidence type="ECO:0000256" key="5">
    <source>
        <dbReference type="SAM" id="Phobius"/>
    </source>
</evidence>
<organism evidence="7 8">
    <name type="scientific">Triparma retinervis</name>
    <dbReference type="NCBI Taxonomy" id="2557542"/>
    <lineage>
        <taxon>Eukaryota</taxon>
        <taxon>Sar</taxon>
        <taxon>Stramenopiles</taxon>
        <taxon>Ochrophyta</taxon>
        <taxon>Bolidophyceae</taxon>
        <taxon>Parmales</taxon>
        <taxon>Triparmaceae</taxon>
        <taxon>Triparma</taxon>
    </lineage>
</organism>
<dbReference type="SUPFAM" id="SSF161084">
    <property type="entry name" value="MAPEG domain-like"/>
    <property type="match status" value="1"/>
</dbReference>
<evidence type="ECO:0000259" key="6">
    <source>
        <dbReference type="PROSITE" id="PS51154"/>
    </source>
</evidence>
<dbReference type="SUPFAM" id="SSF52467">
    <property type="entry name" value="DHS-like NAD/FAD-binding domain"/>
    <property type="match status" value="1"/>
</dbReference>
<keyword evidence="3 5" id="KW-1133">Transmembrane helix</keyword>
<dbReference type="GO" id="GO:0004602">
    <property type="term" value="F:glutathione peroxidase activity"/>
    <property type="evidence" value="ECO:0007669"/>
    <property type="project" value="TreeGrafter"/>
</dbReference>
<keyword evidence="2 5" id="KW-0812">Transmembrane</keyword>
<dbReference type="GO" id="GO:0006691">
    <property type="term" value="P:leukotriene metabolic process"/>
    <property type="evidence" value="ECO:0007669"/>
    <property type="project" value="UniProtKB-ARBA"/>
</dbReference>
<feature type="non-terminal residue" evidence="7">
    <location>
        <position position="1"/>
    </location>
</feature>
<keyword evidence="4 5" id="KW-0472">Membrane</keyword>
<dbReference type="InterPro" id="IPR029035">
    <property type="entry name" value="DHS-like_NAD/FAD-binding_dom"/>
</dbReference>
<dbReference type="Pfam" id="PF01661">
    <property type="entry name" value="Macro"/>
    <property type="match status" value="1"/>
</dbReference>
<dbReference type="Gene3D" id="3.40.50.1220">
    <property type="entry name" value="TPP-binding domain"/>
    <property type="match status" value="1"/>
</dbReference>
<dbReference type="GO" id="GO:0004364">
    <property type="term" value="F:glutathione transferase activity"/>
    <property type="evidence" value="ECO:0007669"/>
    <property type="project" value="TreeGrafter"/>
</dbReference>
<feature type="domain" description="Macro" evidence="6">
    <location>
        <begin position="27"/>
        <end position="217"/>
    </location>
</feature>
<dbReference type="Gene3D" id="3.40.220.10">
    <property type="entry name" value="Leucine Aminopeptidase, subunit E, domain 1"/>
    <property type="match status" value="1"/>
</dbReference>
<evidence type="ECO:0000256" key="3">
    <source>
        <dbReference type="ARBA" id="ARBA00022989"/>
    </source>
</evidence>
<dbReference type="OrthoDB" id="410651at2759"/>
<dbReference type="GO" id="GO:0005635">
    <property type="term" value="C:nuclear envelope"/>
    <property type="evidence" value="ECO:0007669"/>
    <property type="project" value="TreeGrafter"/>
</dbReference>
<reference evidence="7" key="1">
    <citation type="submission" date="2022-07" db="EMBL/GenBank/DDBJ databases">
        <title>Genome analysis of Parmales, a sister group of diatoms, reveals the evolutionary specialization of diatoms from phago-mixotrophs to photoautotrophs.</title>
        <authorList>
            <person name="Ban H."/>
            <person name="Sato S."/>
            <person name="Yoshikawa S."/>
            <person name="Kazumasa Y."/>
            <person name="Nakamura Y."/>
            <person name="Ichinomiya M."/>
            <person name="Saitoh K."/>
            <person name="Sato N."/>
            <person name="Blanc-Mathieu R."/>
            <person name="Endo H."/>
            <person name="Kuwata A."/>
            <person name="Ogata H."/>
        </authorList>
    </citation>
    <scope>NUCLEOTIDE SEQUENCE</scope>
</reference>
<dbReference type="GO" id="GO:0016020">
    <property type="term" value="C:membrane"/>
    <property type="evidence" value="ECO:0007669"/>
    <property type="project" value="UniProtKB-SubCell"/>
</dbReference>
<dbReference type="AlphaFoldDB" id="A0A9W6ZFP7"/>
<dbReference type="EMBL" id="BRXZ01001974">
    <property type="protein sequence ID" value="GMH51296.1"/>
    <property type="molecule type" value="Genomic_DNA"/>
</dbReference>
<name>A0A9W6ZFP7_9STRA</name>
<comment type="caution">
    <text evidence="7">The sequence shown here is derived from an EMBL/GenBank/DDBJ whole genome shotgun (WGS) entry which is preliminary data.</text>
</comment>
<feature type="transmembrane region" description="Helical" evidence="5">
    <location>
        <begin position="12"/>
        <end position="29"/>
    </location>
</feature>
<dbReference type="PANTHER" id="PTHR10250">
    <property type="entry name" value="MICROSOMAL GLUTATHIONE S-TRANSFERASE"/>
    <property type="match status" value="1"/>
</dbReference>
<dbReference type="InterPro" id="IPR043472">
    <property type="entry name" value="Macro_dom-like"/>
</dbReference>
<accession>A0A9W6ZFP7</accession>
<dbReference type="InterPro" id="IPR023352">
    <property type="entry name" value="MAPEG-like_dom_sf"/>
</dbReference>
<sequence>MVEIQVPKEYGYVLFSVTVNAFIYSAIVASGRVMKARKELDVLYPNLYATPGHHKNADAFNRVQRGHQALFEQLPFLQLSSLVGGLAYPLANAAGFNVFLLGSYLYQIGYEDADYIVHVTGPFIPPNTDPTALHVDQLSNCYTKTLEACERMGIRSVAFSCVSTGLFNFPSPLASSVAVQAVEGWLSKNPGSIDLVVFDVFTDEDEEAYSRFLPSPSPGAPDGAPLAGERLAAEWLNSAGHVLVVAGAGMSGYAPASNRNVYVDPGAFALNYPGMAGKGYRTAYEAMGLAFDDSVAYEDKWKFWAAHYNNLRYEWGPNEGYGYLKALAGGKDAFVLTSNVDGCFERAGWDGERIFTPQGDCGFMQCAKGCREDAVWDARGAMRE</sequence>
<dbReference type="InterPro" id="IPR050997">
    <property type="entry name" value="MAPEG"/>
</dbReference>
<evidence type="ECO:0000313" key="7">
    <source>
        <dbReference type="EMBL" id="GMH51296.1"/>
    </source>
</evidence>
<dbReference type="InterPro" id="IPR002589">
    <property type="entry name" value="Macro_dom"/>
</dbReference>
<dbReference type="InterPro" id="IPR001129">
    <property type="entry name" value="Membr-assoc_MAPEG"/>
</dbReference>
<dbReference type="GO" id="GO:0005783">
    <property type="term" value="C:endoplasmic reticulum"/>
    <property type="evidence" value="ECO:0007669"/>
    <property type="project" value="TreeGrafter"/>
</dbReference>
<gene>
    <name evidence="7" type="ORF">TrRE_jg6561</name>
</gene>
<comment type="subcellular location">
    <subcellularLocation>
        <location evidence="1">Membrane</location>
        <topology evidence="1">Multi-pass membrane protein</topology>
    </subcellularLocation>
</comment>
<evidence type="ECO:0000256" key="2">
    <source>
        <dbReference type="ARBA" id="ARBA00022692"/>
    </source>
</evidence>
<evidence type="ECO:0000256" key="1">
    <source>
        <dbReference type="ARBA" id="ARBA00004141"/>
    </source>
</evidence>
<dbReference type="PANTHER" id="PTHR10250:SF26">
    <property type="entry name" value="GLUTATHIONE S-TRANSFERASE 3, MITOCHONDRIAL"/>
    <property type="match status" value="1"/>
</dbReference>
<evidence type="ECO:0000256" key="4">
    <source>
        <dbReference type="ARBA" id="ARBA00023136"/>
    </source>
</evidence>
<dbReference type="Pfam" id="PF01124">
    <property type="entry name" value="MAPEG"/>
    <property type="match status" value="1"/>
</dbReference>
<dbReference type="PROSITE" id="PS51154">
    <property type="entry name" value="MACRO"/>
    <property type="match status" value="1"/>
</dbReference>
<protein>
    <recommendedName>
        <fullName evidence="6">Macro domain-containing protein</fullName>
    </recommendedName>
</protein>
<dbReference type="Proteomes" id="UP001165082">
    <property type="component" value="Unassembled WGS sequence"/>
</dbReference>